<comment type="subcellular location">
    <subcellularLocation>
        <location evidence="1">Membrane</location>
        <topology evidence="1">Multi-pass membrane protein</topology>
    </subcellularLocation>
</comment>
<dbReference type="EMBL" id="QOKY01000171">
    <property type="protein sequence ID" value="RMZ55032.1"/>
    <property type="molecule type" value="Genomic_DNA"/>
</dbReference>
<sequence>MPPDEHTRKIIGAMGGTLLGACAMPQIIRLIRTKSASDISYVFLLAYILGLFLTFLYLFWKRALITWICILIQLGHVDAVGVGETVDLLPEDISEGMDMRWLWVKFLTTINVIGALYRLYRTRSARDLAYPYLFAYCIGLFLTFLYLFWEGAIVAWICELVELGGALLVLSAKYYLDFYGPYSKRAKEREEGEAGDATSDGSNPRSLPGPARLSLTSCNGDLERGASPRAPTDVDGLGLGGVTHKRDIGLTKHET</sequence>
<keyword evidence="4 6" id="KW-0472">Membrane</keyword>
<feature type="transmembrane region" description="Helical" evidence="6">
    <location>
        <begin position="153"/>
        <end position="176"/>
    </location>
</feature>
<reference evidence="8" key="1">
    <citation type="journal article" date="2018" name="Algal Res.">
        <title>Characterization of plant carbon substrate utilization by Auxenochlorella protothecoides.</title>
        <authorList>
            <person name="Vogler B.W."/>
            <person name="Starkenburg S.R."/>
            <person name="Sudasinghe N."/>
            <person name="Schambach J.Y."/>
            <person name="Rollin J.A."/>
            <person name="Pattathil S."/>
            <person name="Barry A.N."/>
        </authorList>
    </citation>
    <scope>NUCLEOTIDE SEQUENCE [LARGE SCALE GENOMIC DNA]</scope>
    <source>
        <strain evidence="8">UTEX 25</strain>
    </source>
</reference>
<feature type="transmembrane region" description="Helical" evidence="6">
    <location>
        <begin position="129"/>
        <end position="147"/>
    </location>
</feature>
<dbReference type="InterPro" id="IPR006603">
    <property type="entry name" value="PQ-loop_rpt"/>
</dbReference>
<proteinExistence type="predicted"/>
<evidence type="ECO:0000313" key="8">
    <source>
        <dbReference type="Proteomes" id="UP000279271"/>
    </source>
</evidence>
<evidence type="ECO:0000256" key="4">
    <source>
        <dbReference type="ARBA" id="ARBA00023136"/>
    </source>
</evidence>
<organism evidence="7 8">
    <name type="scientific">Auxenochlorella protothecoides</name>
    <name type="common">Green microalga</name>
    <name type="synonym">Chlorella protothecoides</name>
    <dbReference type="NCBI Taxonomy" id="3075"/>
    <lineage>
        <taxon>Eukaryota</taxon>
        <taxon>Viridiplantae</taxon>
        <taxon>Chlorophyta</taxon>
        <taxon>core chlorophytes</taxon>
        <taxon>Trebouxiophyceae</taxon>
        <taxon>Chlorellales</taxon>
        <taxon>Chlorellaceae</taxon>
        <taxon>Auxenochlorella</taxon>
    </lineage>
</organism>
<feature type="transmembrane region" description="Helical" evidence="6">
    <location>
        <begin position="39"/>
        <end position="59"/>
    </location>
</feature>
<gene>
    <name evidence="7" type="ORF">APUTEX25_005658</name>
</gene>
<evidence type="ECO:0000256" key="6">
    <source>
        <dbReference type="SAM" id="Phobius"/>
    </source>
</evidence>
<evidence type="ECO:0000313" key="7">
    <source>
        <dbReference type="EMBL" id="RMZ55032.1"/>
    </source>
</evidence>
<accession>A0A3M7L0K9</accession>
<dbReference type="Gene3D" id="1.20.1280.290">
    <property type="match status" value="2"/>
</dbReference>
<keyword evidence="2 6" id="KW-0812">Transmembrane</keyword>
<dbReference type="AlphaFoldDB" id="A0A3M7L0K9"/>
<keyword evidence="3 6" id="KW-1133">Transmembrane helix</keyword>
<dbReference type="GO" id="GO:0016020">
    <property type="term" value="C:membrane"/>
    <property type="evidence" value="ECO:0007669"/>
    <property type="project" value="UniProtKB-SubCell"/>
</dbReference>
<comment type="caution">
    <text evidence="7">The sequence shown here is derived from an EMBL/GenBank/DDBJ whole genome shotgun (WGS) entry which is preliminary data.</text>
</comment>
<feature type="compositionally biased region" description="Basic and acidic residues" evidence="5">
    <location>
        <begin position="244"/>
        <end position="255"/>
    </location>
</feature>
<feature type="transmembrane region" description="Helical" evidence="6">
    <location>
        <begin position="102"/>
        <end position="120"/>
    </location>
</feature>
<name>A0A3M7L0K9_AUXPR</name>
<evidence type="ECO:0000256" key="2">
    <source>
        <dbReference type="ARBA" id="ARBA00022692"/>
    </source>
</evidence>
<feature type="region of interest" description="Disordered" evidence="5">
    <location>
        <begin position="189"/>
        <end position="255"/>
    </location>
</feature>
<evidence type="ECO:0000256" key="3">
    <source>
        <dbReference type="ARBA" id="ARBA00022989"/>
    </source>
</evidence>
<dbReference type="Proteomes" id="UP000279271">
    <property type="component" value="Unassembled WGS sequence"/>
</dbReference>
<dbReference type="Pfam" id="PF04193">
    <property type="entry name" value="PQ-loop"/>
    <property type="match status" value="1"/>
</dbReference>
<evidence type="ECO:0000256" key="5">
    <source>
        <dbReference type="SAM" id="MobiDB-lite"/>
    </source>
</evidence>
<evidence type="ECO:0000256" key="1">
    <source>
        <dbReference type="ARBA" id="ARBA00004141"/>
    </source>
</evidence>
<protein>
    <submittedName>
        <fullName evidence="7">Uncharacterized protein</fullName>
    </submittedName>
</protein>